<feature type="region of interest" description="Disordered" evidence="2">
    <location>
        <begin position="47"/>
        <end position="66"/>
    </location>
</feature>
<dbReference type="AlphaFoldDB" id="A0A8C1E8Y6"/>
<dbReference type="Proteomes" id="UP001108240">
    <property type="component" value="Unplaced"/>
</dbReference>
<organism evidence="5 6">
    <name type="scientific">Cyprinus carpio carpio</name>
    <dbReference type="NCBI Taxonomy" id="630221"/>
    <lineage>
        <taxon>Eukaryota</taxon>
        <taxon>Metazoa</taxon>
        <taxon>Chordata</taxon>
        <taxon>Craniata</taxon>
        <taxon>Vertebrata</taxon>
        <taxon>Euteleostomi</taxon>
        <taxon>Actinopterygii</taxon>
        <taxon>Neopterygii</taxon>
        <taxon>Teleostei</taxon>
        <taxon>Ostariophysi</taxon>
        <taxon>Cypriniformes</taxon>
        <taxon>Cyprinidae</taxon>
        <taxon>Cyprininae</taxon>
        <taxon>Cyprinus</taxon>
    </lineage>
</organism>
<dbReference type="NCBIfam" id="NF008747">
    <property type="entry name" value="PRK11780.1"/>
    <property type="match status" value="1"/>
</dbReference>
<dbReference type="GO" id="GO:0005739">
    <property type="term" value="C:mitochondrion"/>
    <property type="evidence" value="ECO:0007669"/>
    <property type="project" value="TreeGrafter"/>
</dbReference>
<sequence>MTKSAGASIMEMSSTSNLPPLRNLPSWSRVRDLDRVRYPRLLSSDPVVRAPPVGIKSPKAAAQPRTDTHGTSIASLEKAVLFLQQQHTDTLERLHAEVEDLKRVNKELQYKLIMEHGNTPKKCIWSNSNSSKSSSDGSAEKNSQCGFISSEEACEAGGGGAVTSLLPLRITCSPSQQPRTPTLKECELIIQQLYHANTAQNQELLRIKTVLREITSRNRSAAEVFSRARASLCDNSSSVIMLASRAHLAKQAAAMLVRQPACLMHHGGDWGNWGNTNVAVVFSGCGWWDGTDIHEAAYTMYHLSRNGARFQIFAPNQQQMHVMDHMKMQPSSSDNRNMMIESARFSHGQGMMQMNDLSKLDVSSFDAVIFPGGHGIVKNLSTFSKDGKDCKLNNDVERIMKDFHRARKPIGLSSMAPLLACRVLPNLEVTMGYERDESSRWGRWPNTTMVQAVKSMGARHNTREPYEAYVDEKNKVISTPTFMWETDYHYHYIFDGIGNMVKHVMRMTANCHQREDDGNKQE</sequence>
<dbReference type="PANTHER" id="PTHR10224:SF15">
    <property type="entry name" value="ES1 PROTEIN, MITOCHONDRIAL"/>
    <property type="match status" value="1"/>
</dbReference>
<feature type="compositionally biased region" description="Polar residues" evidence="2">
    <location>
        <begin position="1"/>
        <end position="18"/>
    </location>
</feature>
<dbReference type="InterPro" id="IPR039496">
    <property type="entry name" value="CCDC92/74_N"/>
</dbReference>
<dbReference type="Pfam" id="PF14917">
    <property type="entry name" value="CCDC74_C"/>
    <property type="match status" value="1"/>
</dbReference>
<accession>A0A8C1E8Y6</accession>
<protein>
    <submittedName>
        <fullName evidence="5">Glutamine amidotransferase class 1 domain containing 3, like</fullName>
    </submittedName>
</protein>
<evidence type="ECO:0000256" key="1">
    <source>
        <dbReference type="SAM" id="Coils"/>
    </source>
</evidence>
<dbReference type="GeneTree" id="ENSGT00390000003706"/>
<proteinExistence type="predicted"/>
<dbReference type="Gene3D" id="3.40.50.880">
    <property type="match status" value="1"/>
</dbReference>
<reference evidence="5" key="2">
    <citation type="submission" date="2025-09" db="UniProtKB">
        <authorList>
            <consortium name="Ensembl"/>
        </authorList>
    </citation>
    <scope>IDENTIFICATION</scope>
</reference>
<feature type="region of interest" description="Disordered" evidence="2">
    <location>
        <begin position="123"/>
        <end position="142"/>
    </location>
</feature>
<keyword evidence="6" id="KW-1185">Reference proteome</keyword>
<dbReference type="FunFam" id="3.40.50.880:FF:000062">
    <property type="entry name" value="ES1 protein, mitochondrial"/>
    <property type="match status" value="1"/>
</dbReference>
<evidence type="ECO:0000259" key="4">
    <source>
        <dbReference type="Pfam" id="PF14917"/>
    </source>
</evidence>
<feature type="region of interest" description="Disordered" evidence="2">
    <location>
        <begin position="1"/>
        <end position="25"/>
    </location>
</feature>
<feature type="coiled-coil region" evidence="1">
    <location>
        <begin position="84"/>
        <end position="111"/>
    </location>
</feature>
<evidence type="ECO:0000256" key="2">
    <source>
        <dbReference type="SAM" id="MobiDB-lite"/>
    </source>
</evidence>
<dbReference type="SUPFAM" id="SSF52317">
    <property type="entry name" value="Class I glutamine amidotransferase-like"/>
    <property type="match status" value="1"/>
</dbReference>
<dbReference type="InterPro" id="IPR029062">
    <property type="entry name" value="Class_I_gatase-like"/>
</dbReference>
<dbReference type="Ensembl" id="ENSCCRT00000080083.2">
    <property type="protein sequence ID" value="ENSCCRP00000073906.2"/>
    <property type="gene ID" value="ENSCCRG00000075962.1"/>
</dbReference>
<dbReference type="PANTHER" id="PTHR10224">
    <property type="entry name" value="ES1 PROTEIN HOMOLOG, MITOCHONDRIAL"/>
    <property type="match status" value="1"/>
</dbReference>
<name>A0A8C1E8Y6_CYPCA</name>
<evidence type="ECO:0000313" key="6">
    <source>
        <dbReference type="Proteomes" id="UP001108240"/>
    </source>
</evidence>
<keyword evidence="1" id="KW-0175">Coiled coil</keyword>
<dbReference type="InterPro" id="IPR029422">
    <property type="entry name" value="CCDC74_C"/>
</dbReference>
<reference evidence="5" key="1">
    <citation type="submission" date="2025-08" db="UniProtKB">
        <authorList>
            <consortium name="Ensembl"/>
        </authorList>
    </citation>
    <scope>IDENTIFICATION</scope>
</reference>
<dbReference type="Pfam" id="PF14916">
    <property type="entry name" value="CCDC92"/>
    <property type="match status" value="1"/>
</dbReference>
<feature type="domain" description="CCDC92/74 N-terminal" evidence="3">
    <location>
        <begin position="73"/>
        <end position="119"/>
    </location>
</feature>
<evidence type="ECO:0000313" key="5">
    <source>
        <dbReference type="Ensembl" id="ENSCCRP00000073906.2"/>
    </source>
</evidence>
<feature type="domain" description="Coiled coil protein 74 C-terminal" evidence="4">
    <location>
        <begin position="172"/>
        <end position="237"/>
    </location>
</feature>
<evidence type="ECO:0000259" key="3">
    <source>
        <dbReference type="Pfam" id="PF14916"/>
    </source>
</evidence>